<feature type="chain" id="PRO_5017761674" evidence="1">
    <location>
        <begin position="20"/>
        <end position="112"/>
    </location>
</feature>
<feature type="non-terminal residue" evidence="2">
    <location>
        <position position="1"/>
    </location>
</feature>
<gene>
    <name evidence="2" type="ORF">B7463_g3498</name>
</gene>
<accession>A0A3E2HHB9</accession>
<evidence type="ECO:0000256" key="1">
    <source>
        <dbReference type="SAM" id="SignalP"/>
    </source>
</evidence>
<dbReference type="OrthoDB" id="10416719at2759"/>
<comment type="caution">
    <text evidence="2">The sequence shown here is derived from an EMBL/GenBank/DDBJ whole genome shotgun (WGS) entry which is preliminary data.</text>
</comment>
<proteinExistence type="predicted"/>
<feature type="non-terminal residue" evidence="2">
    <location>
        <position position="112"/>
    </location>
</feature>
<evidence type="ECO:0000313" key="3">
    <source>
        <dbReference type="Proteomes" id="UP000258309"/>
    </source>
</evidence>
<keyword evidence="1" id="KW-0732">Signal</keyword>
<feature type="signal peptide" evidence="1">
    <location>
        <begin position="1"/>
        <end position="19"/>
    </location>
</feature>
<dbReference type="AlphaFoldDB" id="A0A3E2HHB9"/>
<reference evidence="2 3" key="1">
    <citation type="submission" date="2018-05" db="EMBL/GenBank/DDBJ databases">
        <title>Draft genome sequence of Scytalidium lignicola DSM 105466, a ubiquitous saprotrophic fungus.</title>
        <authorList>
            <person name="Buettner E."/>
            <person name="Gebauer A.M."/>
            <person name="Hofrichter M."/>
            <person name="Liers C."/>
            <person name="Kellner H."/>
        </authorList>
    </citation>
    <scope>NUCLEOTIDE SEQUENCE [LARGE SCALE GENOMIC DNA]</scope>
    <source>
        <strain evidence="2 3">DSM 105466</strain>
    </source>
</reference>
<evidence type="ECO:0000313" key="2">
    <source>
        <dbReference type="EMBL" id="RFU32818.1"/>
    </source>
</evidence>
<name>A0A3E2HHB9_SCYLI</name>
<sequence>MQKLAILTAIFVAAPSISAYSFTTCNKCSTGTGCGGTPTSWTVSPGDTQNVPGTQCVIWPANGEAASWQVCNGSNGGRSCTSGTNINCFAAEDGSGRIICNTAGTQSIKILT</sequence>
<organism evidence="2 3">
    <name type="scientific">Scytalidium lignicola</name>
    <name type="common">Hyphomycete</name>
    <dbReference type="NCBI Taxonomy" id="5539"/>
    <lineage>
        <taxon>Eukaryota</taxon>
        <taxon>Fungi</taxon>
        <taxon>Dikarya</taxon>
        <taxon>Ascomycota</taxon>
        <taxon>Pezizomycotina</taxon>
        <taxon>Leotiomycetes</taxon>
        <taxon>Leotiomycetes incertae sedis</taxon>
        <taxon>Scytalidium</taxon>
    </lineage>
</organism>
<dbReference type="Proteomes" id="UP000258309">
    <property type="component" value="Unassembled WGS sequence"/>
</dbReference>
<keyword evidence="3" id="KW-1185">Reference proteome</keyword>
<dbReference type="EMBL" id="NCSJ02000047">
    <property type="protein sequence ID" value="RFU32818.1"/>
    <property type="molecule type" value="Genomic_DNA"/>
</dbReference>
<protein>
    <submittedName>
        <fullName evidence="2">Uncharacterized protein</fullName>
    </submittedName>
</protein>